<evidence type="ECO:0008006" key="4">
    <source>
        <dbReference type="Google" id="ProtNLM"/>
    </source>
</evidence>
<sequence length="167" mass="19030">MDPHPIGHAILRSRFLTDMTWRTRAKIIVWVLPVLFAIATLGFLAENALYVLRSERVEGTVVQRYEWPGETVFDRGTINYEPIFTYRMDGEDYRASVGSSHSSFDVAVGETAMIRAIPGHRGNVRMDTWQGLWFIPAMLSLFLAASVAIALPLWLIVDRLFFRKARA</sequence>
<keyword evidence="1" id="KW-0472">Membrane</keyword>
<keyword evidence="1" id="KW-1133">Transmembrane helix</keyword>
<dbReference type="EMBL" id="AONG01000012">
    <property type="protein sequence ID" value="KIQ68794.1"/>
    <property type="molecule type" value="Genomic_DNA"/>
</dbReference>
<evidence type="ECO:0000256" key="1">
    <source>
        <dbReference type="SAM" id="Phobius"/>
    </source>
</evidence>
<gene>
    <name evidence="2" type="ORF">Wenmar_02521</name>
</gene>
<proteinExistence type="predicted"/>
<dbReference type="RefSeq" id="WP_018301427.1">
    <property type="nucleotide sequence ID" value="NZ_KB902277.1"/>
</dbReference>
<name>A0A0D0Q2N2_9RHOB</name>
<dbReference type="AlphaFoldDB" id="A0A0D0Q2N2"/>
<dbReference type="STRING" id="1123501.Wenmar_02521"/>
<accession>A0A0D0Q2N2</accession>
<feature type="transmembrane region" description="Helical" evidence="1">
    <location>
        <begin position="133"/>
        <end position="157"/>
    </location>
</feature>
<reference evidence="2 3" key="1">
    <citation type="submission" date="2013-01" db="EMBL/GenBank/DDBJ databases">
        <authorList>
            <person name="Fiebig A."/>
            <person name="Goeker M."/>
            <person name="Klenk H.-P.P."/>
        </authorList>
    </citation>
    <scope>NUCLEOTIDE SEQUENCE [LARGE SCALE GENOMIC DNA]</scope>
    <source>
        <strain evidence="2 3">DSM 24838</strain>
    </source>
</reference>
<dbReference type="eggNOG" id="ENOG5033Z4H">
    <property type="taxonomic scope" value="Bacteria"/>
</dbReference>
<keyword evidence="3" id="KW-1185">Reference proteome</keyword>
<feature type="transmembrane region" description="Helical" evidence="1">
    <location>
        <begin position="27"/>
        <end position="45"/>
    </location>
</feature>
<evidence type="ECO:0000313" key="2">
    <source>
        <dbReference type="EMBL" id="KIQ68794.1"/>
    </source>
</evidence>
<dbReference type="OrthoDB" id="7872754at2"/>
<dbReference type="Proteomes" id="UP000035100">
    <property type="component" value="Unassembled WGS sequence"/>
</dbReference>
<protein>
    <recommendedName>
        <fullName evidence="4">DUF3592 domain-containing protein</fullName>
    </recommendedName>
</protein>
<organism evidence="2 3">
    <name type="scientific">Wenxinia marina DSM 24838</name>
    <dbReference type="NCBI Taxonomy" id="1123501"/>
    <lineage>
        <taxon>Bacteria</taxon>
        <taxon>Pseudomonadati</taxon>
        <taxon>Pseudomonadota</taxon>
        <taxon>Alphaproteobacteria</taxon>
        <taxon>Rhodobacterales</taxon>
        <taxon>Roseobacteraceae</taxon>
        <taxon>Wenxinia</taxon>
    </lineage>
</organism>
<keyword evidence="1" id="KW-0812">Transmembrane</keyword>
<comment type="caution">
    <text evidence="2">The sequence shown here is derived from an EMBL/GenBank/DDBJ whole genome shotgun (WGS) entry which is preliminary data.</text>
</comment>
<evidence type="ECO:0000313" key="3">
    <source>
        <dbReference type="Proteomes" id="UP000035100"/>
    </source>
</evidence>